<dbReference type="RefSeq" id="WP_129606423.1">
    <property type="nucleotide sequence ID" value="NZ_SBLB01000013.1"/>
</dbReference>
<evidence type="ECO:0000259" key="1">
    <source>
        <dbReference type="Pfam" id="PF05368"/>
    </source>
</evidence>
<sequence length="287" mass="30817">MHILLGGTGHVGSAVARTLLEHNQPLTIISRDPKKAVHWKDQGVTVAIADVHDTEALRAIFQTGTRLFLLNPPAAPSTDTVAQERQSLSSILTALDKSGIKKVVALSTYGAQPGEGVGDMGVLYEMEQQLASKKLSTTIIRAAYYMSNWDMSLPTAQQEGLVRTLYPVDLPLPMVSPDDIGQFAARLMMEPQDTTGLYYLEGPTRYSSADVAAAFAQVLNRSVVAQAIGRAQWVPALTGLGFSGPAAAAMAAMTDITLNQDYERPEAPVRGHTTLQAYIQQLVGQPS</sequence>
<dbReference type="Gene3D" id="3.90.25.10">
    <property type="entry name" value="UDP-galactose 4-epimerase, domain 1"/>
    <property type="match status" value="1"/>
</dbReference>
<dbReference type="InterPro" id="IPR036291">
    <property type="entry name" value="NAD(P)-bd_dom_sf"/>
</dbReference>
<dbReference type="PANTHER" id="PTHR43162:SF1">
    <property type="entry name" value="PRESTALK A DIFFERENTIATION PROTEIN A"/>
    <property type="match status" value="1"/>
</dbReference>
<dbReference type="Pfam" id="PF05368">
    <property type="entry name" value="NmrA"/>
    <property type="match status" value="1"/>
</dbReference>
<dbReference type="Gene3D" id="3.40.50.720">
    <property type="entry name" value="NAD(P)-binding Rossmann-like Domain"/>
    <property type="match status" value="1"/>
</dbReference>
<feature type="domain" description="NmrA-like" evidence="1">
    <location>
        <begin position="5"/>
        <end position="256"/>
    </location>
</feature>
<dbReference type="PANTHER" id="PTHR43162">
    <property type="match status" value="1"/>
</dbReference>
<protein>
    <submittedName>
        <fullName evidence="2">NAD-dependent epimerase/dehydratase family protein</fullName>
    </submittedName>
</protein>
<organism evidence="2 3">
    <name type="scientific">Spirosoma sordidisoli</name>
    <dbReference type="NCBI Taxonomy" id="2502893"/>
    <lineage>
        <taxon>Bacteria</taxon>
        <taxon>Pseudomonadati</taxon>
        <taxon>Bacteroidota</taxon>
        <taxon>Cytophagia</taxon>
        <taxon>Cytophagales</taxon>
        <taxon>Cytophagaceae</taxon>
        <taxon>Spirosoma</taxon>
    </lineage>
</organism>
<evidence type="ECO:0000313" key="3">
    <source>
        <dbReference type="Proteomes" id="UP000290407"/>
    </source>
</evidence>
<keyword evidence="3" id="KW-1185">Reference proteome</keyword>
<evidence type="ECO:0000313" key="2">
    <source>
        <dbReference type="EMBL" id="RYC66602.1"/>
    </source>
</evidence>
<proteinExistence type="predicted"/>
<accession>A0A4Q2UEA1</accession>
<reference evidence="2 3" key="1">
    <citation type="submission" date="2019-01" db="EMBL/GenBank/DDBJ databases">
        <title>Spirosoma flava sp. nov., a propanil-degrading bacterium isolated from herbicide-contaminated soil.</title>
        <authorList>
            <person name="Zhang L."/>
            <person name="Jiang J.-D."/>
        </authorList>
    </citation>
    <scope>NUCLEOTIDE SEQUENCE [LARGE SCALE GENOMIC DNA]</scope>
    <source>
        <strain evidence="2 3">TY50</strain>
    </source>
</reference>
<comment type="caution">
    <text evidence="2">The sequence shown here is derived from an EMBL/GenBank/DDBJ whole genome shotgun (WGS) entry which is preliminary data.</text>
</comment>
<dbReference type="Proteomes" id="UP000290407">
    <property type="component" value="Unassembled WGS sequence"/>
</dbReference>
<name>A0A4Q2UEA1_9BACT</name>
<dbReference type="SUPFAM" id="SSF51735">
    <property type="entry name" value="NAD(P)-binding Rossmann-fold domains"/>
    <property type="match status" value="1"/>
</dbReference>
<dbReference type="AlphaFoldDB" id="A0A4Q2UEA1"/>
<gene>
    <name evidence="2" type="ORF">EQG79_28835</name>
</gene>
<dbReference type="InterPro" id="IPR008030">
    <property type="entry name" value="NmrA-like"/>
</dbReference>
<dbReference type="InterPro" id="IPR051604">
    <property type="entry name" value="Ergot_Alk_Oxidoreductase"/>
</dbReference>
<dbReference type="EMBL" id="SBLB01000013">
    <property type="protein sequence ID" value="RYC66602.1"/>
    <property type="molecule type" value="Genomic_DNA"/>
</dbReference>